<dbReference type="AlphaFoldDB" id="A0A9Q0PZJ4"/>
<dbReference type="Proteomes" id="UP001151529">
    <property type="component" value="Chromosome 19"/>
</dbReference>
<sequence length="94" mass="10013">MRGATTRTSREVTHPSTTLPKARLSCGVTMGSGALVFGMIAPLWNRSCDAGSLEFQDFIGALVEAALVSAGGRNIGWIRGGERESDFGRGWNKI</sequence>
<organism evidence="1 2">
    <name type="scientific">Salix viminalis</name>
    <name type="common">Common osier</name>
    <name type="synonym">Basket willow</name>
    <dbReference type="NCBI Taxonomy" id="40686"/>
    <lineage>
        <taxon>Eukaryota</taxon>
        <taxon>Viridiplantae</taxon>
        <taxon>Streptophyta</taxon>
        <taxon>Embryophyta</taxon>
        <taxon>Tracheophyta</taxon>
        <taxon>Spermatophyta</taxon>
        <taxon>Magnoliopsida</taxon>
        <taxon>eudicotyledons</taxon>
        <taxon>Gunneridae</taxon>
        <taxon>Pentapetalae</taxon>
        <taxon>rosids</taxon>
        <taxon>fabids</taxon>
        <taxon>Malpighiales</taxon>
        <taxon>Salicaceae</taxon>
        <taxon>Saliceae</taxon>
        <taxon>Salix</taxon>
    </lineage>
</organism>
<reference evidence="1" key="1">
    <citation type="submission" date="2022-11" db="EMBL/GenBank/DDBJ databases">
        <authorList>
            <person name="Hyden B.L."/>
            <person name="Feng K."/>
            <person name="Yates T."/>
            <person name="Jawdy S."/>
            <person name="Smart L.B."/>
            <person name="Muchero W."/>
        </authorList>
    </citation>
    <scope>NUCLEOTIDE SEQUENCE</scope>
    <source>
        <tissue evidence="1">Shoot tip</tissue>
    </source>
</reference>
<dbReference type="OrthoDB" id="1937303at2759"/>
<evidence type="ECO:0000313" key="1">
    <source>
        <dbReference type="EMBL" id="KAJ6697057.1"/>
    </source>
</evidence>
<proteinExistence type="predicted"/>
<protein>
    <submittedName>
        <fullName evidence="1">Uncharacterized protein</fullName>
    </submittedName>
</protein>
<dbReference type="EMBL" id="JAPFFL010000010">
    <property type="protein sequence ID" value="KAJ6697057.1"/>
    <property type="molecule type" value="Genomic_DNA"/>
</dbReference>
<evidence type="ECO:0000313" key="2">
    <source>
        <dbReference type="Proteomes" id="UP001151529"/>
    </source>
</evidence>
<comment type="caution">
    <text evidence="1">The sequence shown here is derived from an EMBL/GenBank/DDBJ whole genome shotgun (WGS) entry which is preliminary data.</text>
</comment>
<gene>
    <name evidence="1" type="ORF">OIU85_003422</name>
</gene>
<name>A0A9Q0PZJ4_SALVM</name>
<reference evidence="1" key="2">
    <citation type="journal article" date="2023" name="Int. J. Mol. Sci.">
        <title>De Novo Assembly and Annotation of 11 Diverse Shrub Willow (Salix) Genomes Reveals Novel Gene Organization in Sex-Linked Regions.</title>
        <authorList>
            <person name="Hyden B."/>
            <person name="Feng K."/>
            <person name="Yates T.B."/>
            <person name="Jawdy S."/>
            <person name="Cereghino C."/>
            <person name="Smart L.B."/>
            <person name="Muchero W."/>
        </authorList>
    </citation>
    <scope>NUCLEOTIDE SEQUENCE [LARGE SCALE GENOMIC DNA]</scope>
    <source>
        <tissue evidence="1">Shoot tip</tissue>
    </source>
</reference>
<accession>A0A9Q0PZJ4</accession>
<keyword evidence="2" id="KW-1185">Reference proteome</keyword>